<sequence length="338" mass="38974">MREFTEQEQVRRDKVQDLIEKGVEPFGSKFDVTSNSKIIKSEHANQSKEELEELKVFVKVAGRIRTKRRKGKAGFFHIQDKYGQIQIYIRLDDVGEEQYDLFKASDLGDIVGIEGFVFKTNTGELSIHATKYTHLVKALKPLPEKYHGLTDVEERYRRRYVDLIMNEDARKIAFTRPKIIRTIQRYLDNLGFTEVETPILNPILGGAAAKPFVTHHNALNMPFYLRIATELPLKRLLVGGMDAVYEIGRIFRNEGVDRKHNPEFTTIELYKAYSDMYGMMDIAEGLFSTVCKEVNGGLEIDYMGNHINLKGPFKRIHMVDAIKEVCGVDFWPEMTLEE</sequence>
<evidence type="ECO:0000256" key="3">
    <source>
        <dbReference type="ARBA" id="ARBA00022598"/>
    </source>
</evidence>
<dbReference type="InterPro" id="IPR018149">
    <property type="entry name" value="Lys-tRNA-synth_II_C"/>
</dbReference>
<keyword evidence="3 11" id="KW-0436">Ligase</keyword>
<accession>A0A9D0ZQ10</accession>
<dbReference type="FunFam" id="2.40.50.140:FF:000024">
    <property type="entry name" value="Lysine--tRNA ligase"/>
    <property type="match status" value="1"/>
</dbReference>
<evidence type="ECO:0000256" key="6">
    <source>
        <dbReference type="ARBA" id="ARBA00022840"/>
    </source>
</evidence>
<dbReference type="GO" id="GO:0005524">
    <property type="term" value="F:ATP binding"/>
    <property type="evidence" value="ECO:0007669"/>
    <property type="project" value="UniProtKB-KW"/>
</dbReference>
<dbReference type="Gene3D" id="2.40.50.140">
    <property type="entry name" value="Nucleic acid-binding proteins"/>
    <property type="match status" value="1"/>
</dbReference>
<feature type="non-terminal residue" evidence="11">
    <location>
        <position position="338"/>
    </location>
</feature>
<evidence type="ECO:0000256" key="2">
    <source>
        <dbReference type="ARBA" id="ARBA00013166"/>
    </source>
</evidence>
<dbReference type="SUPFAM" id="SSF50249">
    <property type="entry name" value="Nucleic acid-binding proteins"/>
    <property type="match status" value="1"/>
</dbReference>
<comment type="similarity">
    <text evidence="1">Belongs to the class-II aminoacyl-tRNA synthetase family.</text>
</comment>
<protein>
    <recommendedName>
        <fullName evidence="2">lysine--tRNA ligase</fullName>
        <ecNumber evidence="2">6.1.1.6</ecNumber>
    </recommendedName>
</protein>
<dbReference type="GO" id="GO:0005829">
    <property type="term" value="C:cytosol"/>
    <property type="evidence" value="ECO:0007669"/>
    <property type="project" value="TreeGrafter"/>
</dbReference>
<dbReference type="AlphaFoldDB" id="A0A9D0ZQ10"/>
<evidence type="ECO:0000313" key="11">
    <source>
        <dbReference type="EMBL" id="HIQ90279.1"/>
    </source>
</evidence>
<gene>
    <name evidence="11" type="ORF">IAB27_01430</name>
</gene>
<dbReference type="GO" id="GO:0000049">
    <property type="term" value="F:tRNA binding"/>
    <property type="evidence" value="ECO:0007669"/>
    <property type="project" value="TreeGrafter"/>
</dbReference>
<dbReference type="InterPro" id="IPR004365">
    <property type="entry name" value="NA-bd_OB_tRNA"/>
</dbReference>
<evidence type="ECO:0000256" key="9">
    <source>
        <dbReference type="ARBA" id="ARBA00048573"/>
    </source>
</evidence>
<evidence type="ECO:0000256" key="7">
    <source>
        <dbReference type="ARBA" id="ARBA00022917"/>
    </source>
</evidence>
<comment type="catalytic activity">
    <reaction evidence="9">
        <text>tRNA(Lys) + L-lysine + ATP = L-lysyl-tRNA(Lys) + AMP + diphosphate</text>
        <dbReference type="Rhea" id="RHEA:20792"/>
        <dbReference type="Rhea" id="RHEA-COMP:9696"/>
        <dbReference type="Rhea" id="RHEA-COMP:9697"/>
        <dbReference type="ChEBI" id="CHEBI:30616"/>
        <dbReference type="ChEBI" id="CHEBI:32551"/>
        <dbReference type="ChEBI" id="CHEBI:33019"/>
        <dbReference type="ChEBI" id="CHEBI:78442"/>
        <dbReference type="ChEBI" id="CHEBI:78529"/>
        <dbReference type="ChEBI" id="CHEBI:456215"/>
        <dbReference type="EC" id="6.1.1.6"/>
    </reaction>
</comment>
<reference evidence="11" key="2">
    <citation type="journal article" date="2021" name="PeerJ">
        <title>Extensive microbial diversity within the chicken gut microbiome revealed by metagenomics and culture.</title>
        <authorList>
            <person name="Gilroy R."/>
            <person name="Ravi A."/>
            <person name="Getino M."/>
            <person name="Pursley I."/>
            <person name="Horton D.L."/>
            <person name="Alikhan N.F."/>
            <person name="Baker D."/>
            <person name="Gharbi K."/>
            <person name="Hall N."/>
            <person name="Watson M."/>
            <person name="Adriaenssens E.M."/>
            <person name="Foster-Nyarko E."/>
            <person name="Jarju S."/>
            <person name="Secka A."/>
            <person name="Antonio M."/>
            <person name="Oren A."/>
            <person name="Chaudhuri R.R."/>
            <person name="La Ragione R."/>
            <person name="Hildebrand F."/>
            <person name="Pallen M.J."/>
        </authorList>
    </citation>
    <scope>NUCLEOTIDE SEQUENCE</scope>
    <source>
        <strain evidence="11">CHK147-3167</strain>
    </source>
</reference>
<evidence type="ECO:0000259" key="10">
    <source>
        <dbReference type="PROSITE" id="PS50862"/>
    </source>
</evidence>
<keyword evidence="4" id="KW-0479">Metal-binding</keyword>
<name>A0A9D0ZQ10_9FIRM</name>
<comment type="caution">
    <text evidence="11">The sequence shown here is derived from an EMBL/GenBank/DDBJ whole genome shotgun (WGS) entry which is preliminary data.</text>
</comment>
<dbReference type="InterPro" id="IPR012340">
    <property type="entry name" value="NA-bd_OB-fold"/>
</dbReference>
<dbReference type="Pfam" id="PF00152">
    <property type="entry name" value="tRNA-synt_2"/>
    <property type="match status" value="1"/>
</dbReference>
<feature type="domain" description="Aminoacyl-transfer RNA synthetases class-II family profile" evidence="10">
    <location>
        <begin position="178"/>
        <end position="275"/>
    </location>
</feature>
<reference evidence="11" key="1">
    <citation type="submission" date="2020-10" db="EMBL/GenBank/DDBJ databases">
        <authorList>
            <person name="Gilroy R."/>
        </authorList>
    </citation>
    <scope>NUCLEOTIDE SEQUENCE</scope>
    <source>
        <strain evidence="11">CHK147-3167</strain>
    </source>
</reference>
<dbReference type="Proteomes" id="UP000886786">
    <property type="component" value="Unassembled WGS sequence"/>
</dbReference>
<dbReference type="PRINTS" id="PR00982">
    <property type="entry name" value="TRNASYNTHLYS"/>
</dbReference>
<dbReference type="PROSITE" id="PS50862">
    <property type="entry name" value="AA_TRNA_LIGASE_II"/>
    <property type="match status" value="1"/>
</dbReference>
<evidence type="ECO:0000313" key="12">
    <source>
        <dbReference type="Proteomes" id="UP000886786"/>
    </source>
</evidence>
<keyword evidence="5" id="KW-0547">Nucleotide-binding</keyword>
<evidence type="ECO:0000256" key="1">
    <source>
        <dbReference type="ARBA" id="ARBA00008226"/>
    </source>
</evidence>
<dbReference type="PANTHER" id="PTHR42918">
    <property type="entry name" value="LYSYL-TRNA SYNTHETASE"/>
    <property type="match status" value="1"/>
</dbReference>
<evidence type="ECO:0000256" key="8">
    <source>
        <dbReference type="ARBA" id="ARBA00023146"/>
    </source>
</evidence>
<organism evidence="11 12">
    <name type="scientific">Candidatus Coprosoma intestinipullorum</name>
    <dbReference type="NCBI Taxonomy" id="2840752"/>
    <lineage>
        <taxon>Bacteria</taxon>
        <taxon>Bacillati</taxon>
        <taxon>Bacillota</taxon>
        <taxon>Bacillota incertae sedis</taxon>
        <taxon>Candidatus Coprosoma</taxon>
    </lineage>
</organism>
<keyword evidence="6" id="KW-0067">ATP-binding</keyword>
<dbReference type="InterPro" id="IPR045864">
    <property type="entry name" value="aa-tRNA-synth_II/BPL/LPL"/>
</dbReference>
<dbReference type="GO" id="GO:0016740">
    <property type="term" value="F:transferase activity"/>
    <property type="evidence" value="ECO:0007669"/>
    <property type="project" value="UniProtKB-ARBA"/>
</dbReference>
<keyword evidence="8" id="KW-0030">Aminoacyl-tRNA synthetase</keyword>
<evidence type="ECO:0000256" key="5">
    <source>
        <dbReference type="ARBA" id="ARBA00022741"/>
    </source>
</evidence>
<proteinExistence type="inferred from homology"/>
<evidence type="ECO:0000256" key="4">
    <source>
        <dbReference type="ARBA" id="ARBA00022723"/>
    </source>
</evidence>
<keyword evidence="7" id="KW-0648">Protein biosynthesis</keyword>
<dbReference type="InterPro" id="IPR006195">
    <property type="entry name" value="aa-tRNA-synth_II"/>
</dbReference>
<dbReference type="EMBL" id="DVFV01000029">
    <property type="protein sequence ID" value="HIQ90279.1"/>
    <property type="molecule type" value="Genomic_DNA"/>
</dbReference>
<dbReference type="EC" id="6.1.1.6" evidence="2"/>
<dbReference type="SUPFAM" id="SSF55681">
    <property type="entry name" value="Class II aaRS and biotin synthetases"/>
    <property type="match status" value="1"/>
</dbReference>
<dbReference type="GO" id="GO:0046872">
    <property type="term" value="F:metal ion binding"/>
    <property type="evidence" value="ECO:0007669"/>
    <property type="project" value="UniProtKB-KW"/>
</dbReference>
<dbReference type="PANTHER" id="PTHR42918:SF15">
    <property type="entry name" value="LYSINE--TRNA LIGASE, CHLOROPLASTIC_MITOCHONDRIAL"/>
    <property type="match status" value="1"/>
</dbReference>
<dbReference type="InterPro" id="IPR004364">
    <property type="entry name" value="Aa-tRNA-synt_II"/>
</dbReference>
<dbReference type="Gene3D" id="3.30.930.10">
    <property type="entry name" value="Bira Bifunctional Protein, Domain 2"/>
    <property type="match status" value="1"/>
</dbReference>
<dbReference type="GO" id="GO:0006430">
    <property type="term" value="P:lysyl-tRNA aminoacylation"/>
    <property type="evidence" value="ECO:0007669"/>
    <property type="project" value="InterPro"/>
</dbReference>
<dbReference type="InterPro" id="IPR044136">
    <property type="entry name" value="Lys-tRNA-ligase_II_N"/>
</dbReference>
<dbReference type="GO" id="GO:0004824">
    <property type="term" value="F:lysine-tRNA ligase activity"/>
    <property type="evidence" value="ECO:0007669"/>
    <property type="project" value="UniProtKB-EC"/>
</dbReference>
<dbReference type="GO" id="GO:0140096">
    <property type="term" value="F:catalytic activity, acting on a protein"/>
    <property type="evidence" value="ECO:0007669"/>
    <property type="project" value="UniProtKB-ARBA"/>
</dbReference>
<dbReference type="CDD" id="cd04322">
    <property type="entry name" value="LysRS_N"/>
    <property type="match status" value="1"/>
</dbReference>
<dbReference type="Pfam" id="PF01336">
    <property type="entry name" value="tRNA_anti-codon"/>
    <property type="match status" value="1"/>
</dbReference>